<evidence type="ECO:0000313" key="12">
    <source>
        <dbReference type="Proteomes" id="UP001163878"/>
    </source>
</evidence>
<evidence type="ECO:0000256" key="7">
    <source>
        <dbReference type="ARBA" id="ARBA00023010"/>
    </source>
</evidence>
<reference evidence="11" key="1">
    <citation type="submission" date="2022-10" db="EMBL/GenBank/DDBJ databases">
        <title>Cytochrome P450 Catalyzes Benzene Ring Formation in the Biosynthesis of Trialkyl-Substituted Aromatic Polyketides.</title>
        <authorList>
            <person name="Zhao E."/>
            <person name="Ge H."/>
        </authorList>
    </citation>
    <scope>NUCLEOTIDE SEQUENCE</scope>
    <source>
        <strain evidence="11">NA0869</strain>
    </source>
</reference>
<feature type="region of interest" description="Disordered" evidence="10">
    <location>
        <begin position="43"/>
        <end position="87"/>
    </location>
</feature>
<evidence type="ECO:0000256" key="8">
    <source>
        <dbReference type="ARBA" id="ARBA00023136"/>
    </source>
</evidence>
<keyword evidence="4 9" id="KW-0812">Transmembrane</keyword>
<keyword evidence="12" id="KW-1185">Reference proteome</keyword>
<accession>A0ABY6I841</accession>
<keyword evidence="2 9" id="KW-0813">Transport</keyword>
<dbReference type="PANTHER" id="PTHR42982:SF8">
    <property type="entry name" value="SEC-INDEPENDENT PROTEIN TRANSLOCASE PROTEIN TATA"/>
    <property type="match status" value="1"/>
</dbReference>
<evidence type="ECO:0000256" key="5">
    <source>
        <dbReference type="ARBA" id="ARBA00022927"/>
    </source>
</evidence>
<proteinExistence type="inferred from homology"/>
<dbReference type="EMBL" id="CP107567">
    <property type="protein sequence ID" value="UYQ63163.1"/>
    <property type="molecule type" value="Genomic_DNA"/>
</dbReference>
<evidence type="ECO:0000256" key="3">
    <source>
        <dbReference type="ARBA" id="ARBA00022475"/>
    </source>
</evidence>
<name>A0ABY6I841_STRPE</name>
<dbReference type="NCBIfam" id="TIGR01411">
    <property type="entry name" value="tatAE"/>
    <property type="match status" value="1"/>
</dbReference>
<comment type="subcellular location">
    <subcellularLocation>
        <location evidence="1 9">Cell membrane</location>
        <topology evidence="1 9">Single-pass membrane protein</topology>
    </subcellularLocation>
</comment>
<dbReference type="Proteomes" id="UP001163878">
    <property type="component" value="Chromosome"/>
</dbReference>
<protein>
    <recommendedName>
        <fullName evidence="9">Sec-independent protein translocase protein TatA</fullName>
    </recommendedName>
</protein>
<dbReference type="HAMAP" id="MF_00236">
    <property type="entry name" value="TatA_E"/>
    <property type="match status" value="1"/>
</dbReference>
<sequence>MFGLSELAILLIVILIVFGAKKLPDLARNAGKAARILKSEAKAMKAQEQTADSTQQSAPRVIQGQQVDDTGPHGSGGTTTGDGPTRP</sequence>
<comment type="similarity">
    <text evidence="9">Belongs to the TatA/E family.</text>
</comment>
<keyword evidence="5 9" id="KW-0653">Protein transport</keyword>
<dbReference type="Pfam" id="PF02416">
    <property type="entry name" value="TatA_B_E"/>
    <property type="match status" value="1"/>
</dbReference>
<evidence type="ECO:0000256" key="6">
    <source>
        <dbReference type="ARBA" id="ARBA00022989"/>
    </source>
</evidence>
<evidence type="ECO:0000313" key="11">
    <source>
        <dbReference type="EMBL" id="UYQ63163.1"/>
    </source>
</evidence>
<dbReference type="PANTHER" id="PTHR42982">
    <property type="entry name" value="SEC-INDEPENDENT PROTEIN TRANSLOCASE PROTEIN TATA"/>
    <property type="match status" value="1"/>
</dbReference>
<keyword evidence="7 9" id="KW-0811">Translocation</keyword>
<feature type="compositionally biased region" description="Polar residues" evidence="10">
    <location>
        <begin position="47"/>
        <end position="67"/>
    </location>
</feature>
<organism evidence="11 12">
    <name type="scientific">Streptomyces peucetius</name>
    <dbReference type="NCBI Taxonomy" id="1950"/>
    <lineage>
        <taxon>Bacteria</taxon>
        <taxon>Bacillati</taxon>
        <taxon>Actinomycetota</taxon>
        <taxon>Actinomycetes</taxon>
        <taxon>Kitasatosporales</taxon>
        <taxon>Streptomycetaceae</taxon>
        <taxon>Streptomyces</taxon>
    </lineage>
</organism>
<keyword evidence="8 9" id="KW-0472">Membrane</keyword>
<gene>
    <name evidence="9 11" type="primary">tatA</name>
    <name evidence="11" type="ORF">OGH68_17925</name>
</gene>
<dbReference type="Gene3D" id="1.20.5.3310">
    <property type="match status" value="1"/>
</dbReference>
<evidence type="ECO:0000256" key="10">
    <source>
        <dbReference type="SAM" id="MobiDB-lite"/>
    </source>
</evidence>
<evidence type="ECO:0000256" key="1">
    <source>
        <dbReference type="ARBA" id="ARBA00004162"/>
    </source>
</evidence>
<evidence type="ECO:0000256" key="4">
    <source>
        <dbReference type="ARBA" id="ARBA00022692"/>
    </source>
</evidence>
<evidence type="ECO:0000256" key="2">
    <source>
        <dbReference type="ARBA" id="ARBA00022448"/>
    </source>
</evidence>
<keyword evidence="3 9" id="KW-1003">Cell membrane</keyword>
<dbReference type="RefSeq" id="WP_264245195.1">
    <property type="nucleotide sequence ID" value="NZ_CP107567.1"/>
</dbReference>
<comment type="function">
    <text evidence="9">Part of the twin-arginine translocation (Tat) system that transports large folded proteins containing a characteristic twin-arginine motif in their signal peptide across membranes. TatA could form the protein-conducting channel of the Tat system.</text>
</comment>
<dbReference type="InterPro" id="IPR006312">
    <property type="entry name" value="TatA/E"/>
</dbReference>
<dbReference type="InterPro" id="IPR003369">
    <property type="entry name" value="TatA/B/E"/>
</dbReference>
<comment type="subunit">
    <text evidence="9">The Tat system comprises two distinct complexes: a TatABC complex, containing multiple copies of TatA, TatB and TatC subunits, and a separate TatA complex, containing only TatA subunits. Substrates initially bind to the TatABC complex, which probably triggers association of the separate TatA complex to form the active translocon.</text>
</comment>
<keyword evidence="6 9" id="KW-1133">Transmembrane helix</keyword>
<evidence type="ECO:0000256" key="9">
    <source>
        <dbReference type="HAMAP-Rule" id="MF_00236"/>
    </source>
</evidence>